<dbReference type="EMBL" id="CACSIO010000004">
    <property type="protein sequence ID" value="CAA0097268.1"/>
    <property type="molecule type" value="Genomic_DNA"/>
</dbReference>
<dbReference type="OrthoDB" id="9889795at2"/>
<evidence type="ECO:0000313" key="3">
    <source>
        <dbReference type="EMBL" id="CAA0122649.1"/>
    </source>
</evidence>
<evidence type="ECO:0000256" key="1">
    <source>
        <dbReference type="SAM" id="MobiDB-lite"/>
    </source>
</evidence>
<feature type="compositionally biased region" description="Polar residues" evidence="1">
    <location>
        <begin position="78"/>
        <end position="90"/>
    </location>
</feature>
<dbReference type="EMBL" id="CACSIO010000045">
    <property type="protein sequence ID" value="CAA0122649.1"/>
    <property type="molecule type" value="Genomic_DNA"/>
</dbReference>
<gene>
    <name evidence="3" type="ORF">OPDIPICF_02644</name>
    <name evidence="2" type="ORF">OPDIPICF_04064</name>
</gene>
<keyword evidence="4" id="KW-1185">Reference proteome</keyword>
<sequence>MEYYSERCSDWLDKNTTIHPKKLAMEIERFQKMLKDAEAQQSDTDQVDDLELTVQLLRERLFQIDPTGEVSGIPTTDEAPQTTADAINTPNDVAAAQTTADASAPASANQWDLTPLVPTDIEPEILDEATRQQRKQDILQIPGVNLGTTLKK</sequence>
<evidence type="ECO:0000313" key="2">
    <source>
        <dbReference type="EMBL" id="CAA0097268.1"/>
    </source>
</evidence>
<evidence type="ECO:0000313" key="4">
    <source>
        <dbReference type="Proteomes" id="UP000441399"/>
    </source>
</evidence>
<feature type="region of interest" description="Disordered" evidence="1">
    <location>
        <begin position="67"/>
        <end position="91"/>
    </location>
</feature>
<dbReference type="Proteomes" id="UP000441399">
    <property type="component" value="Unassembled WGS sequence"/>
</dbReference>
<name>A0A5S9QUV9_9GAMM</name>
<reference evidence="3 4" key="1">
    <citation type="submission" date="2019-11" db="EMBL/GenBank/DDBJ databases">
        <authorList>
            <person name="Holert J."/>
        </authorList>
    </citation>
    <scope>NUCLEOTIDE SEQUENCE [LARGE SCALE GENOMIC DNA]</scope>
    <source>
        <strain evidence="3">SB11_3</strain>
    </source>
</reference>
<accession>A0A5S9QUV9</accession>
<organism evidence="3 4">
    <name type="scientific">BD1-7 clade bacterium</name>
    <dbReference type="NCBI Taxonomy" id="2029982"/>
    <lineage>
        <taxon>Bacteria</taxon>
        <taxon>Pseudomonadati</taxon>
        <taxon>Pseudomonadota</taxon>
        <taxon>Gammaproteobacteria</taxon>
        <taxon>Cellvibrionales</taxon>
        <taxon>Spongiibacteraceae</taxon>
        <taxon>BD1-7 clade</taxon>
    </lineage>
</organism>
<protein>
    <submittedName>
        <fullName evidence="3">Uncharacterized protein</fullName>
    </submittedName>
</protein>
<proteinExistence type="predicted"/>
<dbReference type="AlphaFoldDB" id="A0A5S9QUV9"/>